<dbReference type="PANTHER" id="PTHR43420">
    <property type="entry name" value="ACETYLTRANSFERASE"/>
    <property type="match status" value="1"/>
</dbReference>
<keyword evidence="4" id="KW-0012">Acyltransferase</keyword>
<dbReference type="PROSITE" id="PS51186">
    <property type="entry name" value="GNAT"/>
    <property type="match status" value="1"/>
</dbReference>
<organism evidence="6 7">
    <name type="scientific">Periweissella cryptocerci</name>
    <dbReference type="NCBI Taxonomy" id="2506420"/>
    <lineage>
        <taxon>Bacteria</taxon>
        <taxon>Bacillati</taxon>
        <taxon>Bacillota</taxon>
        <taxon>Bacilli</taxon>
        <taxon>Lactobacillales</taxon>
        <taxon>Lactobacillaceae</taxon>
        <taxon>Periweissella</taxon>
    </lineage>
</organism>
<dbReference type="NCBIfam" id="TIGR01575">
    <property type="entry name" value="rimI"/>
    <property type="match status" value="1"/>
</dbReference>
<evidence type="ECO:0000259" key="5">
    <source>
        <dbReference type="PROSITE" id="PS51186"/>
    </source>
</evidence>
<evidence type="ECO:0000256" key="2">
    <source>
        <dbReference type="ARBA" id="ARBA00022490"/>
    </source>
</evidence>
<keyword evidence="3 6" id="KW-0808">Transferase</keyword>
<sequence length="156" mass="17854">MMNESELLGESEAKVTYREPLDGDELFELARMSYGVSPWSKQTFIHDLANQHASYQVILVNDIPAGFVAGTLIIDELSISNVAIIPAFQKQGLATKMMRAWLQKFPTDTHIFLEVRESNVSARRLYEKLGFTLMSTRKEYYRAPIEDALIMEMMLK</sequence>
<dbReference type="InterPro" id="IPR000182">
    <property type="entry name" value="GNAT_dom"/>
</dbReference>
<evidence type="ECO:0000256" key="1">
    <source>
        <dbReference type="ARBA" id="ARBA00005395"/>
    </source>
</evidence>
<feature type="domain" description="N-acetyltransferase" evidence="5">
    <location>
        <begin position="15"/>
        <end position="156"/>
    </location>
</feature>
<evidence type="ECO:0000313" key="6">
    <source>
        <dbReference type="EMBL" id="QBO36575.1"/>
    </source>
</evidence>
<dbReference type="InterPro" id="IPR016181">
    <property type="entry name" value="Acyl_CoA_acyltransferase"/>
</dbReference>
<dbReference type="EMBL" id="CP037940">
    <property type="protein sequence ID" value="QBO36575.1"/>
    <property type="molecule type" value="Genomic_DNA"/>
</dbReference>
<dbReference type="Proteomes" id="UP000292886">
    <property type="component" value="Chromosome"/>
</dbReference>
<gene>
    <name evidence="6" type="primary">rimI</name>
    <name evidence="6" type="ORF">EQG49_08860</name>
</gene>
<protein>
    <submittedName>
        <fullName evidence="6">Ribosomal-protein-alanine N-acetyltransferase</fullName>
    </submittedName>
</protein>
<dbReference type="OrthoDB" id="9794566at2"/>
<dbReference type="KEGG" id="wei:EQG49_08860"/>
<dbReference type="GO" id="GO:0008080">
    <property type="term" value="F:N-acetyltransferase activity"/>
    <property type="evidence" value="ECO:0007669"/>
    <property type="project" value="InterPro"/>
</dbReference>
<keyword evidence="2" id="KW-0963">Cytoplasm</keyword>
<dbReference type="AlphaFoldDB" id="A0A4V1AIT0"/>
<dbReference type="RefSeq" id="WP_133363652.1">
    <property type="nucleotide sequence ID" value="NZ_CP037940.1"/>
</dbReference>
<comment type="similarity">
    <text evidence="1">Belongs to the acetyltransferase family. RimI subfamily.</text>
</comment>
<reference evidence="7" key="1">
    <citation type="submission" date="2019-03" db="EMBL/GenBank/DDBJ databases">
        <title>Weissella sp. 26KH-42 Genome sequencing.</title>
        <authorList>
            <person name="Heo J."/>
            <person name="Kim S.-J."/>
            <person name="Kim J.-S."/>
            <person name="Hong S.-B."/>
            <person name="Kwon S.-W."/>
        </authorList>
    </citation>
    <scope>NUCLEOTIDE SEQUENCE [LARGE SCALE GENOMIC DNA]</scope>
    <source>
        <strain evidence="7">26KH-42</strain>
    </source>
</reference>
<evidence type="ECO:0000256" key="4">
    <source>
        <dbReference type="ARBA" id="ARBA00023315"/>
    </source>
</evidence>
<dbReference type="Gene3D" id="3.40.630.30">
    <property type="match status" value="1"/>
</dbReference>
<evidence type="ECO:0000313" key="7">
    <source>
        <dbReference type="Proteomes" id="UP000292886"/>
    </source>
</evidence>
<proteinExistence type="inferred from homology"/>
<keyword evidence="7" id="KW-1185">Reference proteome</keyword>
<dbReference type="PANTHER" id="PTHR43420:SF44">
    <property type="entry name" value="ACETYLTRANSFERASE YPEA"/>
    <property type="match status" value="1"/>
</dbReference>
<dbReference type="InterPro" id="IPR006464">
    <property type="entry name" value="AcTrfase_RimI/Ard1"/>
</dbReference>
<name>A0A4V1AIT0_9LACO</name>
<dbReference type="Pfam" id="PF00583">
    <property type="entry name" value="Acetyltransf_1"/>
    <property type="match status" value="1"/>
</dbReference>
<accession>A0A4V1AIT0</accession>
<evidence type="ECO:0000256" key="3">
    <source>
        <dbReference type="ARBA" id="ARBA00022679"/>
    </source>
</evidence>
<dbReference type="SUPFAM" id="SSF55729">
    <property type="entry name" value="Acyl-CoA N-acyltransferases (Nat)"/>
    <property type="match status" value="1"/>
</dbReference>
<dbReference type="InterPro" id="IPR050680">
    <property type="entry name" value="YpeA/RimI_acetyltransf"/>
</dbReference>
<dbReference type="CDD" id="cd04301">
    <property type="entry name" value="NAT_SF"/>
    <property type="match status" value="1"/>
</dbReference>